<sequence>MNALAIHLYLTIRYINLSFNYFCNFYRIIVMKKLLIFIFCSLILTACEDEPEVDFNFPDDIINKGIKFGPSYDVKTLYFNAPRKSEPKVSVEEITHTYEEWLSTQCYYDDGKWILRIAVSGNDKNSDRRGYVNLKVGKSMTKITVIQKIDNITIQTQPQILPNTGGELKIRFISAEKPKVAINYPAQSNSTWCSLGEITEVDEDTYEVPVSYKENTTYGRIAKLWITTGRDNKVLLSSSVRNSLMNQR</sequence>
<evidence type="ECO:0000313" key="2">
    <source>
        <dbReference type="EMBL" id="QCD41799.1"/>
    </source>
</evidence>
<organism evidence="2 3">
    <name type="scientific">Duncaniella dubosii</name>
    <dbReference type="NCBI Taxonomy" id="2518971"/>
    <lineage>
        <taxon>Bacteria</taxon>
        <taxon>Pseudomonadati</taxon>
        <taxon>Bacteroidota</taxon>
        <taxon>Bacteroidia</taxon>
        <taxon>Bacteroidales</taxon>
        <taxon>Muribaculaceae</taxon>
        <taxon>Duncaniella</taxon>
    </lineage>
</organism>
<protein>
    <recommendedName>
        <fullName evidence="1">BACON domain-containing protein</fullName>
    </recommendedName>
</protein>
<reference evidence="3" key="1">
    <citation type="submission" date="2019-02" db="EMBL/GenBank/DDBJ databases">
        <title>Isolation and identification of novel species under the genus Muribaculum.</title>
        <authorList>
            <person name="Miyake S."/>
            <person name="Ding Y."/>
            <person name="Low A."/>
            <person name="Soh M."/>
            <person name="Seedorf H."/>
        </authorList>
    </citation>
    <scope>NUCLEOTIDE SEQUENCE [LARGE SCALE GENOMIC DNA]</scope>
    <source>
        <strain evidence="3">H5</strain>
    </source>
</reference>
<dbReference type="EMBL" id="CP039396">
    <property type="protein sequence ID" value="QCD41799.1"/>
    <property type="molecule type" value="Genomic_DNA"/>
</dbReference>
<accession>A0A4P7W1M1</accession>
<dbReference type="InterPro" id="IPR024361">
    <property type="entry name" value="BACON"/>
</dbReference>
<evidence type="ECO:0000259" key="1">
    <source>
        <dbReference type="Pfam" id="PF13004"/>
    </source>
</evidence>
<proteinExistence type="predicted"/>
<evidence type="ECO:0000313" key="3">
    <source>
        <dbReference type="Proteomes" id="UP000297149"/>
    </source>
</evidence>
<dbReference type="KEGG" id="ddb:E7747_05585"/>
<dbReference type="Proteomes" id="UP000297149">
    <property type="component" value="Chromosome"/>
</dbReference>
<gene>
    <name evidence="2" type="ORF">E7747_05585</name>
</gene>
<keyword evidence="3" id="KW-1185">Reference proteome</keyword>
<dbReference type="Pfam" id="PF13004">
    <property type="entry name" value="BACON"/>
    <property type="match status" value="1"/>
</dbReference>
<feature type="domain" description="BACON" evidence="1">
    <location>
        <begin position="93"/>
        <end position="148"/>
    </location>
</feature>
<dbReference type="AlphaFoldDB" id="A0A4P7W1M1"/>
<name>A0A4P7W1M1_9BACT</name>